<dbReference type="GO" id="GO:0006384">
    <property type="term" value="P:transcription initiation at RNA polymerase III promoter"/>
    <property type="evidence" value="ECO:0007669"/>
    <property type="project" value="InterPro"/>
</dbReference>
<keyword evidence="6" id="KW-0539">Nucleus</keyword>
<keyword evidence="4" id="KW-0240">DNA-directed RNA polymerase</keyword>
<keyword evidence="5" id="KW-0804">Transcription</keyword>
<organism evidence="9">
    <name type="scientific">Chromera velia CCMP2878</name>
    <dbReference type="NCBI Taxonomy" id="1169474"/>
    <lineage>
        <taxon>Eukaryota</taxon>
        <taxon>Sar</taxon>
        <taxon>Alveolata</taxon>
        <taxon>Colpodellida</taxon>
        <taxon>Chromeraceae</taxon>
        <taxon>Chromera</taxon>
    </lineage>
</organism>
<dbReference type="InterPro" id="IPR006590">
    <property type="entry name" value="RNA_pol_Rpb4/RPC9_core"/>
</dbReference>
<dbReference type="InterPro" id="IPR010997">
    <property type="entry name" value="HRDC-like_sf"/>
</dbReference>
<dbReference type="Gene3D" id="1.20.1250.40">
    <property type="match status" value="1"/>
</dbReference>
<dbReference type="InterPro" id="IPR005574">
    <property type="entry name" value="Rpb4/RPC9"/>
</dbReference>
<accession>A0A0G4HPH7</accession>
<dbReference type="Pfam" id="PF03874">
    <property type="entry name" value="RNA_pol_Rpb4"/>
    <property type="match status" value="1"/>
</dbReference>
<evidence type="ECO:0000256" key="5">
    <source>
        <dbReference type="ARBA" id="ARBA00023163"/>
    </source>
</evidence>
<evidence type="ECO:0000256" key="3">
    <source>
        <dbReference type="ARBA" id="ARBA00016672"/>
    </source>
</evidence>
<comment type="subcellular location">
    <subcellularLocation>
        <location evidence="1">Nucleus</location>
    </subcellularLocation>
</comment>
<sequence length="152" mass="17227">MMRPHAKHSGWLTNFEVLQILQQSSIEDDPGKLVDANESEMRVGISKRMLTGYITTAQPETKIMTDTAVVNLAKELRSRFTLTEAEILQFLNLLPKTTVEVFSIVEEIESRFSQEQWQEMCDCVQKHISPRSDLSEDAPPLPPPHLQHPNGG</sequence>
<dbReference type="PANTHER" id="PTHR15561">
    <property type="entry name" value="CALCITONIN GENE-RELATED PEPTIDE-RECEPTOR COMPONENT PROTEIN"/>
    <property type="match status" value="1"/>
</dbReference>
<evidence type="ECO:0000256" key="6">
    <source>
        <dbReference type="ARBA" id="ARBA00023242"/>
    </source>
</evidence>
<evidence type="ECO:0000256" key="2">
    <source>
        <dbReference type="ARBA" id="ARBA00006898"/>
    </source>
</evidence>
<name>A0A0G4HPH7_9ALVE</name>
<dbReference type="SUPFAM" id="SSF47819">
    <property type="entry name" value="HRDC-like"/>
    <property type="match status" value="1"/>
</dbReference>
<comment type="similarity">
    <text evidence="2">Belongs to the eukaryotic RPC9 RNA polymerase subunit family.</text>
</comment>
<protein>
    <recommendedName>
        <fullName evidence="3">DNA-directed RNA polymerase III subunit RPC9</fullName>
    </recommendedName>
</protein>
<dbReference type="InterPro" id="IPR038324">
    <property type="entry name" value="Rpb4/RPC9_sf"/>
</dbReference>
<gene>
    <name evidence="9" type="ORF">Cvel_7775</name>
</gene>
<dbReference type="EMBL" id="CDMZ01003372">
    <property type="protein sequence ID" value="CEM46118.1"/>
    <property type="molecule type" value="Genomic_DNA"/>
</dbReference>
<reference evidence="9" key="1">
    <citation type="submission" date="2014-11" db="EMBL/GenBank/DDBJ databases">
        <authorList>
            <person name="Otto D Thomas"/>
            <person name="Naeem Raeece"/>
        </authorList>
    </citation>
    <scope>NUCLEOTIDE SEQUENCE</scope>
</reference>
<evidence type="ECO:0000256" key="1">
    <source>
        <dbReference type="ARBA" id="ARBA00004123"/>
    </source>
</evidence>
<evidence type="ECO:0000259" key="8">
    <source>
        <dbReference type="SMART" id="SM00657"/>
    </source>
</evidence>
<evidence type="ECO:0000313" key="9">
    <source>
        <dbReference type="EMBL" id="CEM46118.1"/>
    </source>
</evidence>
<dbReference type="AlphaFoldDB" id="A0A0G4HPH7"/>
<evidence type="ECO:0000256" key="7">
    <source>
        <dbReference type="SAM" id="MobiDB-lite"/>
    </source>
</evidence>
<feature type="region of interest" description="Disordered" evidence="7">
    <location>
        <begin position="130"/>
        <end position="152"/>
    </location>
</feature>
<dbReference type="VEuPathDB" id="CryptoDB:Cvel_7775"/>
<evidence type="ECO:0000256" key="4">
    <source>
        <dbReference type="ARBA" id="ARBA00022478"/>
    </source>
</evidence>
<feature type="domain" description="RNA polymerase Rpb4/RPC9 core" evidence="8">
    <location>
        <begin position="4"/>
        <end position="131"/>
    </location>
</feature>
<dbReference type="SMART" id="SM00657">
    <property type="entry name" value="RPOL4c"/>
    <property type="match status" value="1"/>
</dbReference>
<dbReference type="GO" id="GO:0005666">
    <property type="term" value="C:RNA polymerase III complex"/>
    <property type="evidence" value="ECO:0007669"/>
    <property type="project" value="InterPro"/>
</dbReference>
<dbReference type="PANTHER" id="PTHR15561:SF0">
    <property type="entry name" value="DNA-DIRECTED RNA POLYMERASE III SUBUNIT RPC9"/>
    <property type="match status" value="1"/>
</dbReference>
<proteinExistence type="inferred from homology"/>
<dbReference type="InterPro" id="IPR038846">
    <property type="entry name" value="RPC9"/>
</dbReference>
<dbReference type="GO" id="GO:0000166">
    <property type="term" value="F:nucleotide binding"/>
    <property type="evidence" value="ECO:0007669"/>
    <property type="project" value="InterPro"/>
</dbReference>